<feature type="compositionally biased region" description="Basic and acidic residues" evidence="1">
    <location>
        <begin position="239"/>
        <end position="257"/>
    </location>
</feature>
<protein>
    <submittedName>
        <fullName evidence="2">Uncharacterized protein</fullName>
    </submittedName>
</protein>
<reference evidence="3" key="2">
    <citation type="submission" date="2013-04" db="EMBL/GenBank/DDBJ databases">
        <title>Genomic mechanisms accounting for the adaptation to parasitism in nematode-trapping fungi.</title>
        <authorList>
            <person name="Ahren D.G."/>
        </authorList>
    </citation>
    <scope>NUCLEOTIDE SEQUENCE [LARGE SCALE GENOMIC DNA]</scope>
    <source>
        <strain evidence="3">CBS 200.50</strain>
    </source>
</reference>
<feature type="compositionally biased region" description="Basic and acidic residues" evidence="1">
    <location>
        <begin position="265"/>
        <end position="285"/>
    </location>
</feature>
<keyword evidence="3" id="KW-1185">Reference proteome</keyword>
<evidence type="ECO:0000256" key="1">
    <source>
        <dbReference type="SAM" id="MobiDB-lite"/>
    </source>
</evidence>
<feature type="compositionally biased region" description="Basic residues" evidence="1">
    <location>
        <begin position="286"/>
        <end position="295"/>
    </location>
</feature>
<dbReference type="OMA" id="QPAMESQ"/>
<name>S8AMW3_DACHA</name>
<sequence>MKLDSSKPGALSFKVLEAGQEEIRPPLTPATEVDLQKSCAILVQSTGYSKSFSQAVGSTQRRPHARQEGAVPVRSHNRTPSKSGNRTPVGRVSKSHRRTGSAVRFEKTSTSKYVPPRRPAPEKSVPVARHGKKNRDEKKLPKEDELKIPEEREPNKRVEMELAAPLEKKSTEKERKSSDVHSGEESEKNRKGVKKLVVAVTGYLRPQDTTSSPPSAESEPSPDRKDKVPQELSPTVSTEKTKRTTEPTRTRPSRRIETTTYVEAYPEHLNKSGSDEEKKTADPHMKRSVSKRLGHAMKDYVKPPYVDRFTPEPLNTSTSKEELRKPEKKRTTNKPPTKLQAKPSPIDVSTINVIEEEEPSAKPTKTPKSAKSLPERLPKTEKSPIERPSPDKEIPKSTTEAKTKTSGTNGHHNPFRLLHNYVKPSMAESLPPLQTNLPQGTANLSPPLPSERRPLTPQKSQPSMTYVPPKIRPRGKTLPGSEVPTSNDTSTASAPTRQGPIFGGGYPVKQEASVALSPKDKENRGPSSPGFFGRNANGSGFRIHFSHFLHKQRGDGYDQLE</sequence>
<feature type="compositionally biased region" description="Basic and acidic residues" evidence="1">
    <location>
        <begin position="134"/>
        <end position="190"/>
    </location>
</feature>
<dbReference type="STRING" id="1284197.S8AMW3"/>
<feature type="compositionally biased region" description="Polar residues" evidence="1">
    <location>
        <begin position="432"/>
        <end position="443"/>
    </location>
</feature>
<evidence type="ECO:0000313" key="3">
    <source>
        <dbReference type="Proteomes" id="UP000015100"/>
    </source>
</evidence>
<evidence type="ECO:0000313" key="2">
    <source>
        <dbReference type="EMBL" id="EPS42456.1"/>
    </source>
</evidence>
<feature type="region of interest" description="Disordered" evidence="1">
    <location>
        <begin position="51"/>
        <end position="538"/>
    </location>
</feature>
<comment type="caution">
    <text evidence="2">The sequence shown here is derived from an EMBL/GenBank/DDBJ whole genome shotgun (WGS) entry which is preliminary data.</text>
</comment>
<gene>
    <name evidence="2" type="ORF">H072_3626</name>
</gene>
<accession>S8AMW3</accession>
<dbReference type="HOGENOM" id="CLU_490914_0_0_1"/>
<feature type="compositionally biased region" description="Basic and acidic residues" evidence="1">
    <location>
        <begin position="373"/>
        <end position="403"/>
    </location>
</feature>
<organism evidence="2 3">
    <name type="scientific">Dactylellina haptotyla (strain CBS 200.50)</name>
    <name type="common">Nematode-trapping fungus</name>
    <name type="synonym">Monacrosporium haptotylum</name>
    <dbReference type="NCBI Taxonomy" id="1284197"/>
    <lineage>
        <taxon>Eukaryota</taxon>
        <taxon>Fungi</taxon>
        <taxon>Dikarya</taxon>
        <taxon>Ascomycota</taxon>
        <taxon>Pezizomycotina</taxon>
        <taxon>Orbiliomycetes</taxon>
        <taxon>Orbiliales</taxon>
        <taxon>Orbiliaceae</taxon>
        <taxon>Dactylellina</taxon>
    </lineage>
</organism>
<dbReference type="AlphaFoldDB" id="S8AMW3"/>
<dbReference type="EMBL" id="AQGS01000114">
    <property type="protein sequence ID" value="EPS42456.1"/>
    <property type="molecule type" value="Genomic_DNA"/>
</dbReference>
<feature type="compositionally biased region" description="Polar residues" evidence="1">
    <location>
        <begin position="483"/>
        <end position="496"/>
    </location>
</feature>
<proteinExistence type="predicted"/>
<dbReference type="Proteomes" id="UP000015100">
    <property type="component" value="Unassembled WGS sequence"/>
</dbReference>
<dbReference type="OrthoDB" id="5419321at2759"/>
<reference evidence="2 3" key="1">
    <citation type="journal article" date="2013" name="PLoS Genet.">
        <title>Genomic mechanisms accounting for the adaptation to parasitism in nematode-trapping fungi.</title>
        <authorList>
            <person name="Meerupati T."/>
            <person name="Andersson K.M."/>
            <person name="Friman E."/>
            <person name="Kumar D."/>
            <person name="Tunlid A."/>
            <person name="Ahren D."/>
        </authorList>
    </citation>
    <scope>NUCLEOTIDE SEQUENCE [LARGE SCALE GENOMIC DNA]</scope>
    <source>
        <strain evidence="2 3">CBS 200.50</strain>
    </source>
</reference>
<feature type="compositionally biased region" description="Polar residues" evidence="1">
    <location>
        <begin position="51"/>
        <end position="60"/>
    </location>
</feature>